<protein>
    <recommendedName>
        <fullName evidence="4">serine-type D-Ala-D-Ala carboxypeptidase</fullName>
        <ecNumber evidence="4">3.4.16.4</ecNumber>
    </recommendedName>
</protein>
<dbReference type="InterPro" id="IPR036138">
    <property type="entry name" value="PBP_dimer_sf"/>
</dbReference>
<evidence type="ECO:0000256" key="1">
    <source>
        <dbReference type="ARBA" id="ARBA00004370"/>
    </source>
</evidence>
<dbReference type="EC" id="3.4.16.4" evidence="4"/>
<dbReference type="UniPathway" id="UPA00219"/>
<dbReference type="STRING" id="1405.B7492_23420"/>
<evidence type="ECO:0000256" key="5">
    <source>
        <dbReference type="ARBA" id="ARBA00023136"/>
    </source>
</evidence>
<reference evidence="10 12" key="1">
    <citation type="submission" date="2014-04" db="EMBL/GenBank/DDBJ databases">
        <authorList>
            <person name="Bishop-Lilly K.A."/>
            <person name="Broomall S.M."/>
            <person name="Chain P.S."/>
            <person name="Chertkov O."/>
            <person name="Coyne S.R."/>
            <person name="Daligault H.E."/>
            <person name="Davenport K.W."/>
            <person name="Erkkila T."/>
            <person name="Frey K.G."/>
            <person name="Gibbons H.S."/>
            <person name="Gu W."/>
            <person name="Jaissle J."/>
            <person name="Johnson S.L."/>
            <person name="Koroleva G.I."/>
            <person name="Ladner J.T."/>
            <person name="Lo C.-C."/>
            <person name="Minogue T.D."/>
            <person name="Munk C."/>
            <person name="Palacios G.F."/>
            <person name="Redden C.L."/>
            <person name="Rosenzweig C.N."/>
            <person name="Scholz M.B."/>
            <person name="Teshima H."/>
            <person name="Xu Y."/>
        </authorList>
    </citation>
    <scope>NUCLEOTIDE SEQUENCE [LARGE SCALE GENOMIC DNA]</scope>
    <source>
        <strain evidence="10 12">BHP</strain>
    </source>
</reference>
<dbReference type="InterPro" id="IPR012338">
    <property type="entry name" value="Beta-lactam/transpept-like"/>
</dbReference>
<sequence>MNMKRRIMITLICFMCMMFLLLFRLIQIQIIDTESFTDRNINLIEKSVNQRTQSVTVDNGRGHIVDRNGATLGEETYPVLIIFPFLQIKNDMLEKIAHIIGVSSREIQMQIKDKKQAFILQRGNQPFQLTKNQMEKVNSADILGMVAAEVRIKRVQEAEHVIGVLGENEREFQKRYGDMKKLSKQTPIGISGLQQSFDEFLMTDGETKVLYQVDRQGEPIFGKKAKYTSPGNPFYPITIQTTLHKTLQQKAEELVQTNGIKKGGLVLLDVKKNEVLAMVSKPSLQLKNKSAYKLTLENQMLTPHFPGSVFKTVIAAAAIDQKLIHSSRIFNCNTDPYGENPPQVMMGALNFNESIARSCNRTFAVLGNELMQKDKKVFETYLEALGGSGRVGWKGTVFHTHDFEQMPEEKSAIVWSGEENKGSRKAIAQTAIGQKDVRVSPLAVANMMATIARGGDKMEVKAVNKILYRNGTDFFEFEDHKLEGKQLPYETVKRLQEVLRGVVTMEKGTGAAFRGLPLAVAGKSGTAQTGKGDQVNRWFAGYFPYEHPRYALVVVDIETNNGGTNITPIFKELVEEIFRIESGK</sequence>
<gene>
    <name evidence="11" type="ORF">D0U04_21945</name>
    <name evidence="10" type="ORF">DJ93_1402</name>
</gene>
<dbReference type="InterPro" id="IPR050515">
    <property type="entry name" value="Beta-lactam/transpept"/>
</dbReference>
<dbReference type="GO" id="GO:0009002">
    <property type="term" value="F:serine-type D-Ala-D-Ala carboxypeptidase activity"/>
    <property type="evidence" value="ECO:0007669"/>
    <property type="project" value="UniProtKB-EC"/>
</dbReference>
<dbReference type="Proteomes" id="UP000029389">
    <property type="component" value="Unassembled WGS sequence"/>
</dbReference>
<dbReference type="RefSeq" id="WP_042980014.1">
    <property type="nucleotide sequence ID" value="NZ_JMQC01000008.1"/>
</dbReference>
<dbReference type="EMBL" id="JMQC01000008">
    <property type="protein sequence ID" value="KFN04041.1"/>
    <property type="molecule type" value="Genomic_DNA"/>
</dbReference>
<dbReference type="Proteomes" id="UP000264294">
    <property type="component" value="Unassembled WGS sequence"/>
</dbReference>
<reference evidence="11 13" key="2">
    <citation type="submission" date="2018-08" db="EMBL/GenBank/DDBJ databases">
        <title>Bacillus clarus sp. nov. strain PS00077A.</title>
        <authorList>
            <person name="Mendez Acevedo M."/>
            <person name="Carroll L."/>
            <person name="Mukherjee M."/>
            <person name="Wiedmann M."/>
            <person name="Kovac J."/>
        </authorList>
    </citation>
    <scope>NUCLEOTIDE SEQUENCE [LARGE SCALE GENOMIC DNA]</scope>
    <source>
        <strain evidence="11 13">PS00077A</strain>
    </source>
</reference>
<evidence type="ECO:0000256" key="7">
    <source>
        <dbReference type="SAM" id="Phobius"/>
    </source>
</evidence>
<comment type="caution">
    <text evidence="10">The sequence shown here is derived from an EMBL/GenBank/DDBJ whole genome shotgun (WGS) entry which is preliminary data.</text>
</comment>
<accession>A0A090ZII5</accession>
<keyword evidence="7" id="KW-0812">Transmembrane</keyword>
<organism evidence="10 12">
    <name type="scientific">Bacillus clarus</name>
    <dbReference type="NCBI Taxonomy" id="2338372"/>
    <lineage>
        <taxon>Bacteria</taxon>
        <taxon>Bacillati</taxon>
        <taxon>Bacillota</taxon>
        <taxon>Bacilli</taxon>
        <taxon>Bacillales</taxon>
        <taxon>Bacillaceae</taxon>
        <taxon>Bacillus</taxon>
        <taxon>Bacillus cereus group</taxon>
    </lineage>
</organism>
<dbReference type="PANTHER" id="PTHR30627">
    <property type="entry name" value="PEPTIDOGLYCAN D,D-TRANSPEPTIDASE"/>
    <property type="match status" value="1"/>
</dbReference>
<feature type="transmembrane region" description="Helical" evidence="7">
    <location>
        <begin position="7"/>
        <end position="26"/>
    </location>
</feature>
<dbReference type="GO" id="GO:0005886">
    <property type="term" value="C:plasma membrane"/>
    <property type="evidence" value="ECO:0007669"/>
    <property type="project" value="TreeGrafter"/>
</dbReference>
<evidence type="ECO:0000259" key="9">
    <source>
        <dbReference type="Pfam" id="PF03717"/>
    </source>
</evidence>
<evidence type="ECO:0000256" key="3">
    <source>
        <dbReference type="ARBA" id="ARBA00007171"/>
    </source>
</evidence>
<dbReference type="EMBL" id="QVOD01000035">
    <property type="protein sequence ID" value="RFT64425.1"/>
    <property type="molecule type" value="Genomic_DNA"/>
</dbReference>
<name>A0A090ZII5_9BACI</name>
<comment type="similarity">
    <text evidence="3">Belongs to the transpeptidase family.</text>
</comment>
<dbReference type="Pfam" id="PF00905">
    <property type="entry name" value="Transpeptidase"/>
    <property type="match status" value="1"/>
</dbReference>
<dbReference type="Gene3D" id="3.40.710.10">
    <property type="entry name" value="DD-peptidase/beta-lactamase superfamily"/>
    <property type="match status" value="1"/>
</dbReference>
<dbReference type="SUPFAM" id="SSF56601">
    <property type="entry name" value="beta-lactamase/transpeptidase-like"/>
    <property type="match status" value="1"/>
</dbReference>
<dbReference type="Pfam" id="PF03717">
    <property type="entry name" value="PBP_dimer"/>
    <property type="match status" value="1"/>
</dbReference>
<evidence type="ECO:0000256" key="6">
    <source>
        <dbReference type="ARBA" id="ARBA00034000"/>
    </source>
</evidence>
<evidence type="ECO:0000259" key="8">
    <source>
        <dbReference type="Pfam" id="PF00905"/>
    </source>
</evidence>
<dbReference type="SUPFAM" id="SSF56519">
    <property type="entry name" value="Penicillin binding protein dimerisation domain"/>
    <property type="match status" value="1"/>
</dbReference>
<evidence type="ECO:0000256" key="2">
    <source>
        <dbReference type="ARBA" id="ARBA00004752"/>
    </source>
</evidence>
<dbReference type="AlphaFoldDB" id="A0A090ZII5"/>
<dbReference type="GO" id="GO:0009252">
    <property type="term" value="P:peptidoglycan biosynthetic process"/>
    <property type="evidence" value="ECO:0007669"/>
    <property type="project" value="UniProtKB-UniPathway"/>
</dbReference>
<dbReference type="PANTHER" id="PTHR30627:SF24">
    <property type="entry name" value="PENICILLIN-BINDING PROTEIN 4B"/>
    <property type="match status" value="1"/>
</dbReference>
<dbReference type="GO" id="GO:0008658">
    <property type="term" value="F:penicillin binding"/>
    <property type="evidence" value="ECO:0007669"/>
    <property type="project" value="InterPro"/>
</dbReference>
<keyword evidence="7" id="KW-1133">Transmembrane helix</keyword>
<comment type="catalytic activity">
    <reaction evidence="6">
        <text>Preferential cleavage: (Ac)2-L-Lys-D-Ala-|-D-Ala. Also transpeptidation of peptidyl-alanyl moieties that are N-acyl substituents of D-alanine.</text>
        <dbReference type="EC" id="3.4.16.4"/>
    </reaction>
</comment>
<dbReference type="PATRIC" id="fig|1405.8.peg.1591"/>
<dbReference type="InterPro" id="IPR001460">
    <property type="entry name" value="PCN-bd_Tpept"/>
</dbReference>
<evidence type="ECO:0000313" key="11">
    <source>
        <dbReference type="EMBL" id="RFT64425.1"/>
    </source>
</evidence>
<keyword evidence="13" id="KW-1185">Reference proteome</keyword>
<dbReference type="Gene3D" id="3.90.1310.10">
    <property type="entry name" value="Penicillin-binding protein 2a (Domain 2)"/>
    <property type="match status" value="1"/>
</dbReference>
<dbReference type="InterPro" id="IPR005311">
    <property type="entry name" value="PBP_dimer"/>
</dbReference>
<evidence type="ECO:0000313" key="10">
    <source>
        <dbReference type="EMBL" id="KFN04041.1"/>
    </source>
</evidence>
<evidence type="ECO:0000313" key="13">
    <source>
        <dbReference type="Proteomes" id="UP000264294"/>
    </source>
</evidence>
<feature type="domain" description="Penicillin-binding protein dimerisation" evidence="9">
    <location>
        <begin position="60"/>
        <end position="220"/>
    </location>
</feature>
<proteinExistence type="inferred from homology"/>
<comment type="subcellular location">
    <subcellularLocation>
        <location evidence="1">Membrane</location>
    </subcellularLocation>
</comment>
<evidence type="ECO:0000313" key="12">
    <source>
        <dbReference type="Proteomes" id="UP000029389"/>
    </source>
</evidence>
<feature type="domain" description="Penicillin-binding protein transpeptidase" evidence="8">
    <location>
        <begin position="263"/>
        <end position="574"/>
    </location>
</feature>
<keyword evidence="5 7" id="KW-0472">Membrane</keyword>
<comment type="pathway">
    <text evidence="2">Cell wall biogenesis; peptidoglycan biosynthesis.</text>
</comment>
<dbReference type="GO" id="GO:0071972">
    <property type="term" value="F:peptidoglycan L,D-transpeptidase activity"/>
    <property type="evidence" value="ECO:0007669"/>
    <property type="project" value="TreeGrafter"/>
</dbReference>
<evidence type="ECO:0000256" key="4">
    <source>
        <dbReference type="ARBA" id="ARBA00012448"/>
    </source>
</evidence>
<dbReference type="GO" id="GO:0071555">
    <property type="term" value="P:cell wall organization"/>
    <property type="evidence" value="ECO:0007669"/>
    <property type="project" value="TreeGrafter"/>
</dbReference>